<organism evidence="3 4">
    <name type="scientific">Capsicum annuum</name>
    <name type="common">Capsicum pepper</name>
    <dbReference type="NCBI Taxonomy" id="4072"/>
    <lineage>
        <taxon>Eukaryota</taxon>
        <taxon>Viridiplantae</taxon>
        <taxon>Streptophyta</taxon>
        <taxon>Embryophyta</taxon>
        <taxon>Tracheophyta</taxon>
        <taxon>Spermatophyta</taxon>
        <taxon>Magnoliopsida</taxon>
        <taxon>eudicotyledons</taxon>
        <taxon>Gunneridae</taxon>
        <taxon>Pentapetalae</taxon>
        <taxon>asterids</taxon>
        <taxon>lamiids</taxon>
        <taxon>Solanales</taxon>
        <taxon>Solanaceae</taxon>
        <taxon>Solanoideae</taxon>
        <taxon>Capsiceae</taxon>
        <taxon>Capsicum</taxon>
    </lineage>
</organism>
<dbReference type="Pfam" id="PF08370">
    <property type="entry name" value="PDR_assoc"/>
    <property type="match status" value="1"/>
</dbReference>
<dbReference type="Proteomes" id="UP000222542">
    <property type="component" value="Unassembled WGS sequence"/>
</dbReference>
<comment type="caution">
    <text evidence="3">The sequence shown here is derived from an EMBL/GenBank/DDBJ whole genome shotgun (WGS) entry which is preliminary data.</text>
</comment>
<proteinExistence type="predicted"/>
<reference evidence="3 4" key="2">
    <citation type="journal article" date="2017" name="Genome Biol.">
        <title>New reference genome sequences of hot pepper reveal the massive evolution of plant disease-resistance genes by retroduplication.</title>
        <authorList>
            <person name="Kim S."/>
            <person name="Park J."/>
            <person name="Yeom S.I."/>
            <person name="Kim Y.M."/>
            <person name="Seo E."/>
            <person name="Kim K.T."/>
            <person name="Kim M.S."/>
            <person name="Lee J.M."/>
            <person name="Cheong K."/>
            <person name="Shin H.S."/>
            <person name="Kim S.B."/>
            <person name="Han K."/>
            <person name="Lee J."/>
            <person name="Park M."/>
            <person name="Lee H.A."/>
            <person name="Lee H.Y."/>
            <person name="Lee Y."/>
            <person name="Oh S."/>
            <person name="Lee J.H."/>
            <person name="Choi E."/>
            <person name="Choi E."/>
            <person name="Lee S.E."/>
            <person name="Jeon J."/>
            <person name="Kim H."/>
            <person name="Choi G."/>
            <person name="Song H."/>
            <person name="Lee J."/>
            <person name="Lee S.C."/>
            <person name="Kwon J.K."/>
            <person name="Lee H.Y."/>
            <person name="Koo N."/>
            <person name="Hong Y."/>
            <person name="Kim R.W."/>
            <person name="Kang W.H."/>
            <person name="Huh J.H."/>
            <person name="Kang B.C."/>
            <person name="Yang T.J."/>
            <person name="Lee Y.H."/>
            <person name="Bennetzen J.L."/>
            <person name="Choi D."/>
        </authorList>
    </citation>
    <scope>NUCLEOTIDE SEQUENCE [LARGE SCALE GENOMIC DNA]</scope>
    <source>
        <strain evidence="4">cv. CM334</strain>
    </source>
</reference>
<keyword evidence="4" id="KW-1185">Reference proteome</keyword>
<protein>
    <recommendedName>
        <fullName evidence="2">Plant PDR ABC transporter associated domain-containing protein</fullName>
    </recommendedName>
</protein>
<name>A0A2G2ZAM9_CAPAN</name>
<sequence length="301" mass="34564">MSLTAFLASRQRCGKLPKKGIRKNNGEELLDESDNILNMSSQVWFFYGQEKKEQSTEKSGMEAMSQRMLDLQKETYDIVCDMHHDIRPIIHEKMDIEVVYPTICNPTSYMGSAINSAGKPPTCQSSPAWCTLQSVIPRAIWDLPLTQQASLQLASRRQRTIIIYPYRQIWFQDKSYLNSCLLRPNNDTRFSEPTVGKVLLKERSMYTEDHDFWLCVVPLFSLSFLFNFFIILALTYLNPLGDSRSVISDDGKSIVMEARNTNNSSIEEAKKSRMVLPFQPLSLTFNHMNDYVDMPVVSNIS</sequence>
<dbReference type="Gramene" id="PHT78994">
    <property type="protein sequence ID" value="PHT78994"/>
    <property type="gene ID" value="T459_17046"/>
</dbReference>
<dbReference type="STRING" id="4072.A0A2G2ZAM9"/>
<evidence type="ECO:0000313" key="3">
    <source>
        <dbReference type="EMBL" id="PHT78994.1"/>
    </source>
</evidence>
<gene>
    <name evidence="3" type="ORF">T459_17046</name>
</gene>
<dbReference type="InterPro" id="IPR013581">
    <property type="entry name" value="PDR_assoc"/>
</dbReference>
<evidence type="ECO:0000259" key="2">
    <source>
        <dbReference type="Pfam" id="PF08370"/>
    </source>
</evidence>
<evidence type="ECO:0000313" key="4">
    <source>
        <dbReference type="Proteomes" id="UP000222542"/>
    </source>
</evidence>
<keyword evidence="1" id="KW-0472">Membrane</keyword>
<feature type="transmembrane region" description="Helical" evidence="1">
    <location>
        <begin position="212"/>
        <end position="237"/>
    </location>
</feature>
<keyword evidence="1" id="KW-0812">Transmembrane</keyword>
<dbReference type="EMBL" id="AYRZ02000006">
    <property type="protein sequence ID" value="PHT78994.1"/>
    <property type="molecule type" value="Genomic_DNA"/>
</dbReference>
<keyword evidence="1" id="KW-1133">Transmembrane helix</keyword>
<evidence type="ECO:0000256" key="1">
    <source>
        <dbReference type="SAM" id="Phobius"/>
    </source>
</evidence>
<dbReference type="PANTHER" id="PTHR48040">
    <property type="entry name" value="PLEIOTROPIC DRUG RESISTANCE PROTEIN 1-LIKE ISOFORM X1"/>
    <property type="match status" value="1"/>
</dbReference>
<dbReference type="PANTHER" id="PTHR48040:SF45">
    <property type="entry name" value="PLEIOTROPIC DRUG RESISTANCE PROTEIN 1-LIKE"/>
    <property type="match status" value="1"/>
</dbReference>
<reference evidence="3 4" key="1">
    <citation type="journal article" date="2014" name="Nat. Genet.">
        <title>Genome sequence of the hot pepper provides insights into the evolution of pungency in Capsicum species.</title>
        <authorList>
            <person name="Kim S."/>
            <person name="Park M."/>
            <person name="Yeom S.I."/>
            <person name="Kim Y.M."/>
            <person name="Lee J.M."/>
            <person name="Lee H.A."/>
            <person name="Seo E."/>
            <person name="Choi J."/>
            <person name="Cheong K."/>
            <person name="Kim K.T."/>
            <person name="Jung K."/>
            <person name="Lee G.W."/>
            <person name="Oh S.K."/>
            <person name="Bae C."/>
            <person name="Kim S.B."/>
            <person name="Lee H.Y."/>
            <person name="Kim S.Y."/>
            <person name="Kim M.S."/>
            <person name="Kang B.C."/>
            <person name="Jo Y.D."/>
            <person name="Yang H.B."/>
            <person name="Jeong H.J."/>
            <person name="Kang W.H."/>
            <person name="Kwon J.K."/>
            <person name="Shin C."/>
            <person name="Lim J.Y."/>
            <person name="Park J.H."/>
            <person name="Huh J.H."/>
            <person name="Kim J.S."/>
            <person name="Kim B.D."/>
            <person name="Cohen O."/>
            <person name="Paran I."/>
            <person name="Suh M.C."/>
            <person name="Lee S.B."/>
            <person name="Kim Y.K."/>
            <person name="Shin Y."/>
            <person name="Noh S.J."/>
            <person name="Park J."/>
            <person name="Seo Y.S."/>
            <person name="Kwon S.Y."/>
            <person name="Kim H.A."/>
            <person name="Park J.M."/>
            <person name="Kim H.J."/>
            <person name="Choi S.B."/>
            <person name="Bosland P.W."/>
            <person name="Reeves G."/>
            <person name="Jo S.H."/>
            <person name="Lee B.W."/>
            <person name="Cho H.T."/>
            <person name="Choi H.S."/>
            <person name="Lee M.S."/>
            <person name="Yu Y."/>
            <person name="Do Choi Y."/>
            <person name="Park B.S."/>
            <person name="van Deynze A."/>
            <person name="Ashrafi H."/>
            <person name="Hill T."/>
            <person name="Kim W.T."/>
            <person name="Pai H.S."/>
            <person name="Ahn H.K."/>
            <person name="Yeam I."/>
            <person name="Giovannoni J.J."/>
            <person name="Rose J.K."/>
            <person name="Sorensen I."/>
            <person name="Lee S.J."/>
            <person name="Kim R.W."/>
            <person name="Choi I.Y."/>
            <person name="Choi B.S."/>
            <person name="Lim J.S."/>
            <person name="Lee Y.H."/>
            <person name="Choi D."/>
        </authorList>
    </citation>
    <scope>NUCLEOTIDE SEQUENCE [LARGE SCALE GENOMIC DNA]</scope>
    <source>
        <strain evidence="4">cv. CM334</strain>
    </source>
</reference>
<accession>A0A2G2ZAM9</accession>
<feature type="domain" description="Plant PDR ABC transporter associated" evidence="2">
    <location>
        <begin position="189"/>
        <end position="247"/>
    </location>
</feature>
<dbReference type="AlphaFoldDB" id="A0A2G2ZAM9"/>